<dbReference type="RefSeq" id="WP_183861711.1">
    <property type="nucleotide sequence ID" value="NZ_JACHFH010000020.1"/>
</dbReference>
<keyword evidence="2" id="KW-0238">DNA-binding</keyword>
<feature type="domain" description="HTH arsR-type" evidence="1">
    <location>
        <begin position="2"/>
        <end position="42"/>
    </location>
</feature>
<protein>
    <submittedName>
        <fullName evidence="2">DNA-binding transcriptional ArsR family regulator</fullName>
    </submittedName>
</protein>
<dbReference type="PROSITE" id="PS50987">
    <property type="entry name" value="HTH_ARSR_2"/>
    <property type="match status" value="1"/>
</dbReference>
<evidence type="ECO:0000259" key="1">
    <source>
        <dbReference type="PROSITE" id="PS50987"/>
    </source>
</evidence>
<dbReference type="GO" id="GO:0003677">
    <property type="term" value="F:DNA binding"/>
    <property type="evidence" value="ECO:0007669"/>
    <property type="project" value="UniProtKB-KW"/>
</dbReference>
<dbReference type="InterPro" id="IPR036388">
    <property type="entry name" value="WH-like_DNA-bd_sf"/>
</dbReference>
<reference evidence="2 3" key="1">
    <citation type="submission" date="2020-08" db="EMBL/GenBank/DDBJ databases">
        <title>Genomic Encyclopedia of Type Strains, Phase IV (KMG-IV): sequencing the most valuable type-strain genomes for metagenomic binning, comparative biology and taxonomic classification.</title>
        <authorList>
            <person name="Goeker M."/>
        </authorList>
    </citation>
    <scope>NUCLEOTIDE SEQUENCE [LARGE SCALE GENOMIC DNA]</scope>
    <source>
        <strain evidence="2 3">DSM 24661</strain>
    </source>
</reference>
<dbReference type="AlphaFoldDB" id="A0A840UHM2"/>
<dbReference type="EMBL" id="JACHFH010000020">
    <property type="protein sequence ID" value="MBB5336616.1"/>
    <property type="molecule type" value="Genomic_DNA"/>
</dbReference>
<evidence type="ECO:0000313" key="2">
    <source>
        <dbReference type="EMBL" id="MBB5336616.1"/>
    </source>
</evidence>
<dbReference type="Pfam" id="PF01022">
    <property type="entry name" value="HTH_5"/>
    <property type="match status" value="1"/>
</dbReference>
<evidence type="ECO:0000313" key="3">
    <source>
        <dbReference type="Proteomes" id="UP000559117"/>
    </source>
</evidence>
<name>A0A840UHM2_9FIRM</name>
<dbReference type="InterPro" id="IPR001845">
    <property type="entry name" value="HTH_ArsR_DNA-bd_dom"/>
</dbReference>
<comment type="caution">
    <text evidence="2">The sequence shown here is derived from an EMBL/GenBank/DDBJ whole genome shotgun (WGS) entry which is preliminary data.</text>
</comment>
<dbReference type="SUPFAM" id="SSF46785">
    <property type="entry name" value="Winged helix' DNA-binding domain"/>
    <property type="match status" value="1"/>
</dbReference>
<dbReference type="GO" id="GO:0003700">
    <property type="term" value="F:DNA-binding transcription factor activity"/>
    <property type="evidence" value="ECO:0007669"/>
    <property type="project" value="InterPro"/>
</dbReference>
<gene>
    <name evidence="2" type="ORF">HNR32_001766</name>
</gene>
<dbReference type="InterPro" id="IPR036390">
    <property type="entry name" value="WH_DNA-bd_sf"/>
</dbReference>
<dbReference type="Proteomes" id="UP000559117">
    <property type="component" value="Unassembled WGS sequence"/>
</dbReference>
<sequence length="42" mass="4802">MLDNIIIKLSADLLKCIGNPIRIKIIYLLENNELCVCNIMNI</sequence>
<proteinExistence type="predicted"/>
<dbReference type="Gene3D" id="1.10.10.10">
    <property type="entry name" value="Winged helix-like DNA-binding domain superfamily/Winged helix DNA-binding domain"/>
    <property type="match status" value="1"/>
</dbReference>
<organism evidence="2 3">
    <name type="scientific">Pectinatus brassicae</name>
    <dbReference type="NCBI Taxonomy" id="862415"/>
    <lineage>
        <taxon>Bacteria</taxon>
        <taxon>Bacillati</taxon>
        <taxon>Bacillota</taxon>
        <taxon>Negativicutes</taxon>
        <taxon>Selenomonadales</taxon>
        <taxon>Selenomonadaceae</taxon>
        <taxon>Pectinatus</taxon>
    </lineage>
</organism>
<accession>A0A840UHM2</accession>
<dbReference type="PRINTS" id="PR00778">
    <property type="entry name" value="HTHARSR"/>
</dbReference>
<keyword evidence="3" id="KW-1185">Reference proteome</keyword>